<feature type="chain" id="PRO_5035948511" evidence="2">
    <location>
        <begin position="24"/>
        <end position="186"/>
    </location>
</feature>
<feature type="compositionally biased region" description="Low complexity" evidence="1">
    <location>
        <begin position="34"/>
        <end position="44"/>
    </location>
</feature>
<evidence type="ECO:0000313" key="4">
    <source>
        <dbReference type="Proteomes" id="UP000835052"/>
    </source>
</evidence>
<dbReference type="AlphaFoldDB" id="A0A8S1H5P9"/>
<name>A0A8S1H5P9_9PELO</name>
<evidence type="ECO:0000313" key="3">
    <source>
        <dbReference type="EMBL" id="CAD6191576.1"/>
    </source>
</evidence>
<dbReference type="Pfam" id="PF03057">
    <property type="entry name" value="DUF236"/>
    <property type="match status" value="2"/>
</dbReference>
<accession>A0A8S1H5P9</accession>
<dbReference type="PANTHER" id="PTHR21592:SF23">
    <property type="entry name" value="DAUER UP-REGULATED"/>
    <property type="match status" value="1"/>
</dbReference>
<organism evidence="3 4">
    <name type="scientific">Caenorhabditis auriculariae</name>
    <dbReference type="NCBI Taxonomy" id="2777116"/>
    <lineage>
        <taxon>Eukaryota</taxon>
        <taxon>Metazoa</taxon>
        <taxon>Ecdysozoa</taxon>
        <taxon>Nematoda</taxon>
        <taxon>Chromadorea</taxon>
        <taxon>Rhabditida</taxon>
        <taxon>Rhabditina</taxon>
        <taxon>Rhabditomorpha</taxon>
        <taxon>Rhabditoidea</taxon>
        <taxon>Rhabditidae</taxon>
        <taxon>Peloderinae</taxon>
        <taxon>Caenorhabditis</taxon>
    </lineage>
</organism>
<dbReference type="EMBL" id="CAJGYM010000022">
    <property type="protein sequence ID" value="CAD6191576.1"/>
    <property type="molecule type" value="Genomic_DNA"/>
</dbReference>
<sequence>MKKMLMDVIFVLLVGFLIPSCASNNKKTAEKESSSLSESASVTKSVKHRKKKASKATSRSPLNQDGYKSQNVVPPNKAADPFAVADVVQNANGSFPPAPKAPEKGGMVGTYDPNYQTLAGLNPDCFQEKKPEVGGGLPQVKAPEKHQMVGTYDPNYQTLAALNNDVFNKKNEPAVAVVNKNQFLTY</sequence>
<feature type="region of interest" description="Disordered" evidence="1">
    <location>
        <begin position="28"/>
        <end position="75"/>
    </location>
</feature>
<dbReference type="Proteomes" id="UP000835052">
    <property type="component" value="Unassembled WGS sequence"/>
</dbReference>
<reference evidence="3" key="1">
    <citation type="submission" date="2020-10" db="EMBL/GenBank/DDBJ databases">
        <authorList>
            <person name="Kikuchi T."/>
        </authorList>
    </citation>
    <scope>NUCLEOTIDE SEQUENCE</scope>
    <source>
        <strain evidence="3">NKZ352</strain>
    </source>
</reference>
<proteinExistence type="predicted"/>
<comment type="caution">
    <text evidence="3">The sequence shown here is derived from an EMBL/GenBank/DDBJ whole genome shotgun (WGS) entry which is preliminary data.</text>
</comment>
<keyword evidence="4" id="KW-1185">Reference proteome</keyword>
<evidence type="ECO:0000256" key="1">
    <source>
        <dbReference type="SAM" id="MobiDB-lite"/>
    </source>
</evidence>
<feature type="compositionally biased region" description="Basic residues" evidence="1">
    <location>
        <begin position="45"/>
        <end position="54"/>
    </location>
</feature>
<keyword evidence="2" id="KW-0732">Signal</keyword>
<gene>
    <name evidence="3" type="ORF">CAUJ_LOCUS7495</name>
</gene>
<feature type="compositionally biased region" description="Polar residues" evidence="1">
    <location>
        <begin position="61"/>
        <end position="73"/>
    </location>
</feature>
<evidence type="ECO:0000256" key="2">
    <source>
        <dbReference type="SAM" id="SignalP"/>
    </source>
</evidence>
<protein>
    <submittedName>
        <fullName evidence="3">Uncharacterized protein</fullName>
    </submittedName>
</protein>
<dbReference type="InterPro" id="IPR004296">
    <property type="entry name" value="DUF236"/>
</dbReference>
<dbReference type="OrthoDB" id="5875811at2759"/>
<dbReference type="PANTHER" id="PTHR21592">
    <property type="entry name" value="CHROMOSOME UNDETERMINED SCAFFOLD_25, WHOLE GENOME SHOTGUN SEQUENCE"/>
    <property type="match status" value="1"/>
</dbReference>
<feature type="signal peptide" evidence="2">
    <location>
        <begin position="1"/>
        <end position="23"/>
    </location>
</feature>